<comment type="caution">
    <text evidence="1">The sequence shown here is derived from an EMBL/GenBank/DDBJ whole genome shotgun (WGS) entry which is preliminary data.</text>
</comment>
<accession>A0AAV6G1D8</accession>
<dbReference type="EMBL" id="JADWDJ010000016">
    <property type="protein sequence ID" value="KAG5268913.1"/>
    <property type="molecule type" value="Genomic_DNA"/>
</dbReference>
<reference evidence="1" key="1">
    <citation type="submission" date="2020-10" db="EMBL/GenBank/DDBJ databases">
        <title>Chromosome-scale genome assembly of the Allis shad, Alosa alosa.</title>
        <authorList>
            <person name="Margot Z."/>
            <person name="Christophe K."/>
            <person name="Cabau C."/>
            <person name="Louis A."/>
            <person name="Berthelot C."/>
            <person name="Parey E."/>
            <person name="Roest Crollius H."/>
            <person name="Montfort J."/>
            <person name="Robinson-Rechavi M."/>
            <person name="Bucao C."/>
            <person name="Bouchez O."/>
            <person name="Gislard M."/>
            <person name="Lluch J."/>
            <person name="Milhes M."/>
            <person name="Lampietro C."/>
            <person name="Lopez Roques C."/>
            <person name="Donnadieu C."/>
            <person name="Braasch I."/>
            <person name="Desvignes T."/>
            <person name="Postlethwait J."/>
            <person name="Bobe J."/>
            <person name="Guiguen Y."/>
        </authorList>
    </citation>
    <scope>NUCLEOTIDE SEQUENCE</scope>
    <source>
        <strain evidence="1">M-15738</strain>
        <tissue evidence="1">Blood</tissue>
    </source>
</reference>
<protein>
    <submittedName>
        <fullName evidence="1">Uncharacterized protein</fullName>
    </submittedName>
</protein>
<keyword evidence="2" id="KW-1185">Reference proteome</keyword>
<evidence type="ECO:0000313" key="2">
    <source>
        <dbReference type="Proteomes" id="UP000823561"/>
    </source>
</evidence>
<evidence type="ECO:0000313" key="1">
    <source>
        <dbReference type="EMBL" id="KAG5268913.1"/>
    </source>
</evidence>
<proteinExistence type="predicted"/>
<organism evidence="1 2">
    <name type="scientific">Alosa alosa</name>
    <name type="common">allis shad</name>
    <dbReference type="NCBI Taxonomy" id="278164"/>
    <lineage>
        <taxon>Eukaryota</taxon>
        <taxon>Metazoa</taxon>
        <taxon>Chordata</taxon>
        <taxon>Craniata</taxon>
        <taxon>Vertebrata</taxon>
        <taxon>Euteleostomi</taxon>
        <taxon>Actinopterygii</taxon>
        <taxon>Neopterygii</taxon>
        <taxon>Teleostei</taxon>
        <taxon>Clupei</taxon>
        <taxon>Clupeiformes</taxon>
        <taxon>Clupeoidei</taxon>
        <taxon>Clupeidae</taxon>
        <taxon>Alosa</taxon>
    </lineage>
</organism>
<dbReference type="AlphaFoldDB" id="A0AAV6G1D8"/>
<sequence length="102" mass="11285">MLNEDDTIESRREVVIRGLTLYLGEYTGELMKDYQVINDDDAATIQEAITTFALGIFLVSKARDGLPKQAGIAIEGPFWYPRCGTCLHLSDGPYLCLGTEVP</sequence>
<name>A0AAV6G1D8_9TELE</name>
<gene>
    <name evidence="1" type="ORF">AALO_G00217850</name>
</gene>
<dbReference type="Proteomes" id="UP000823561">
    <property type="component" value="Chromosome 16"/>
</dbReference>